<dbReference type="AlphaFoldDB" id="L1LF24"/>
<sequence length="314" mass="35993">MGISSLIPYITSKYPSLIVASTSFEYLAGRQIFIDCNSVLRRSLYGALNKTLEHRRSHYLRGTKHIDIKALRGHILNFAARPLMLLNSALSKISDIEVVFVIGSLPPFRSKSYVNVLDTKDSRILSALVDHFEGRSEYKLCIGLRQEDVLTISERLMDRRAKVKIREDNIGRRCVEFCSSPSSYVLSDDTDVIAFGAPNVIRNYLGKTKCSCINHRDLLNAMELTRAQFIDYCILSGYKDFKVPEIYPGRAHEIIKRFKTLEDFFSSSFYVTLFNSKTGTALLKAHNMNLDEYTQQVLNFKALREELDIHKDFY</sequence>
<feature type="domain" description="XPG-I" evidence="4">
    <location>
        <begin position="183"/>
        <end position="237"/>
    </location>
</feature>
<dbReference type="GO" id="GO:0017108">
    <property type="term" value="F:5'-flap endonuclease activity"/>
    <property type="evidence" value="ECO:0007669"/>
    <property type="project" value="TreeGrafter"/>
</dbReference>
<organism evidence="5 6">
    <name type="scientific">Theileria equi strain WA</name>
    <dbReference type="NCBI Taxonomy" id="1537102"/>
    <lineage>
        <taxon>Eukaryota</taxon>
        <taxon>Sar</taxon>
        <taxon>Alveolata</taxon>
        <taxon>Apicomplexa</taxon>
        <taxon>Aconoidasida</taxon>
        <taxon>Piroplasmida</taxon>
        <taxon>Theileriidae</taxon>
        <taxon>Theileria</taxon>
    </lineage>
</organism>
<name>L1LF24_THEEQ</name>
<keyword evidence="3" id="KW-0460">Magnesium</keyword>
<dbReference type="PANTHER" id="PTHR11081">
    <property type="entry name" value="FLAP ENDONUCLEASE FAMILY MEMBER"/>
    <property type="match status" value="1"/>
</dbReference>
<dbReference type="SUPFAM" id="SSF47807">
    <property type="entry name" value="5' to 3' exonuclease, C-terminal subdomain"/>
    <property type="match status" value="1"/>
</dbReference>
<dbReference type="InterPro" id="IPR006084">
    <property type="entry name" value="XPG/Rad2"/>
</dbReference>
<dbReference type="VEuPathDB" id="PiroplasmaDB:BEWA_039940"/>
<dbReference type="Gene3D" id="1.10.150.20">
    <property type="entry name" value="5' to 3' exonuclease, C-terminal subdomain"/>
    <property type="match status" value="1"/>
</dbReference>
<dbReference type="SUPFAM" id="SSF88723">
    <property type="entry name" value="PIN domain-like"/>
    <property type="match status" value="1"/>
</dbReference>
<evidence type="ECO:0000313" key="6">
    <source>
        <dbReference type="Proteomes" id="UP000031512"/>
    </source>
</evidence>
<keyword evidence="2" id="KW-0540">Nuclease</keyword>
<keyword evidence="1" id="KW-0479">Metal-binding</keyword>
<dbReference type="InterPro" id="IPR036279">
    <property type="entry name" value="5-3_exonuclease_C_sf"/>
</dbReference>
<dbReference type="STRING" id="1537102.L1LF24"/>
<keyword evidence="2" id="KW-0255">Endonuclease</keyword>
<dbReference type="OrthoDB" id="1937206at2759"/>
<dbReference type="Gene3D" id="3.40.50.1010">
    <property type="entry name" value="5'-nuclease"/>
    <property type="match status" value="1"/>
</dbReference>
<evidence type="ECO:0000259" key="4">
    <source>
        <dbReference type="Pfam" id="PF00867"/>
    </source>
</evidence>
<dbReference type="InterPro" id="IPR029060">
    <property type="entry name" value="PIN-like_dom_sf"/>
</dbReference>
<dbReference type="GeneID" id="15807404"/>
<protein>
    <recommendedName>
        <fullName evidence="4">XPG-I domain-containing protein</fullName>
    </recommendedName>
</protein>
<gene>
    <name evidence="5" type="ORF">BEWA_039940</name>
</gene>
<dbReference type="KEGG" id="beq:BEWA_039940"/>
<dbReference type="PANTHER" id="PTHR11081:SF9">
    <property type="entry name" value="FLAP ENDONUCLEASE 1"/>
    <property type="match status" value="1"/>
</dbReference>
<keyword evidence="2" id="KW-0378">Hydrolase</keyword>
<dbReference type="Proteomes" id="UP000031512">
    <property type="component" value="Unassembled WGS sequence"/>
</dbReference>
<evidence type="ECO:0000256" key="3">
    <source>
        <dbReference type="ARBA" id="ARBA00022842"/>
    </source>
</evidence>
<evidence type="ECO:0000256" key="1">
    <source>
        <dbReference type="ARBA" id="ARBA00022723"/>
    </source>
</evidence>
<dbReference type="RefSeq" id="XP_004833408.1">
    <property type="nucleotide sequence ID" value="XM_004833351.1"/>
</dbReference>
<reference evidence="5 6" key="1">
    <citation type="journal article" date="2012" name="BMC Genomics">
        <title>Comparative genomic analysis and phylogenetic position of Theileria equi.</title>
        <authorList>
            <person name="Kappmeyer L.S."/>
            <person name="Thiagarajan M."/>
            <person name="Herndon D.R."/>
            <person name="Ramsay J.D."/>
            <person name="Caler E."/>
            <person name="Djikeng A."/>
            <person name="Gillespie J.J."/>
            <person name="Lau A.O."/>
            <person name="Roalson E.H."/>
            <person name="Silva J.C."/>
            <person name="Silva M.G."/>
            <person name="Suarez C.E."/>
            <person name="Ueti M.W."/>
            <person name="Nene V.M."/>
            <person name="Mealey R.H."/>
            <person name="Knowles D.P."/>
            <person name="Brayton K.A."/>
        </authorList>
    </citation>
    <scope>NUCLEOTIDE SEQUENCE [LARGE SCALE GENOMIC DNA]</scope>
    <source>
        <strain evidence="5 6">WA</strain>
    </source>
</reference>
<dbReference type="InterPro" id="IPR006086">
    <property type="entry name" value="XPG-I_dom"/>
</dbReference>
<evidence type="ECO:0000313" key="5">
    <source>
        <dbReference type="EMBL" id="EKX73956.1"/>
    </source>
</evidence>
<dbReference type="GO" id="GO:0008409">
    <property type="term" value="F:5'-3' exonuclease activity"/>
    <property type="evidence" value="ECO:0007669"/>
    <property type="project" value="TreeGrafter"/>
</dbReference>
<proteinExistence type="predicted"/>
<comment type="caution">
    <text evidence="5">The sequence shown here is derived from an EMBL/GenBank/DDBJ whole genome shotgun (WGS) entry which is preliminary data.</text>
</comment>
<dbReference type="Pfam" id="PF00867">
    <property type="entry name" value="XPG_I"/>
    <property type="match status" value="1"/>
</dbReference>
<dbReference type="EMBL" id="ACOU01000002">
    <property type="protein sequence ID" value="EKX73956.1"/>
    <property type="molecule type" value="Genomic_DNA"/>
</dbReference>
<accession>L1LF24</accession>
<dbReference type="eggNOG" id="KOG2519">
    <property type="taxonomic scope" value="Eukaryota"/>
</dbReference>
<dbReference type="GO" id="GO:0046872">
    <property type="term" value="F:metal ion binding"/>
    <property type="evidence" value="ECO:0007669"/>
    <property type="project" value="UniProtKB-KW"/>
</dbReference>
<keyword evidence="6" id="KW-1185">Reference proteome</keyword>
<evidence type="ECO:0000256" key="2">
    <source>
        <dbReference type="ARBA" id="ARBA00022759"/>
    </source>
</evidence>